<keyword evidence="5 6" id="KW-0472">Membrane</keyword>
<comment type="caution">
    <text evidence="8">The sequence shown here is derived from an EMBL/GenBank/DDBJ whole genome shotgun (WGS) entry which is preliminary data.</text>
</comment>
<feature type="domain" description="Major facilitator superfamily (MFS) profile" evidence="7">
    <location>
        <begin position="1"/>
        <end position="402"/>
    </location>
</feature>
<dbReference type="SUPFAM" id="SSF103473">
    <property type="entry name" value="MFS general substrate transporter"/>
    <property type="match status" value="1"/>
</dbReference>
<feature type="transmembrane region" description="Helical" evidence="6">
    <location>
        <begin position="222"/>
        <end position="243"/>
    </location>
</feature>
<dbReference type="GO" id="GO:0005886">
    <property type="term" value="C:plasma membrane"/>
    <property type="evidence" value="ECO:0007669"/>
    <property type="project" value="UniProtKB-SubCell"/>
</dbReference>
<keyword evidence="4 6" id="KW-1133">Transmembrane helix</keyword>
<dbReference type="InterPro" id="IPR011701">
    <property type="entry name" value="MFS"/>
</dbReference>
<feature type="transmembrane region" description="Helical" evidence="6">
    <location>
        <begin position="373"/>
        <end position="396"/>
    </location>
</feature>
<reference evidence="9" key="1">
    <citation type="submission" date="2016-12" db="EMBL/GenBank/DDBJ databases">
        <authorList>
            <person name="Meng X."/>
        </authorList>
    </citation>
    <scope>NUCLEOTIDE SEQUENCE [LARGE SCALE GENOMIC DNA]</scope>
    <source>
        <strain evidence="9">DSM 20732</strain>
    </source>
</reference>
<dbReference type="InterPro" id="IPR020846">
    <property type="entry name" value="MFS_dom"/>
</dbReference>
<evidence type="ECO:0000256" key="4">
    <source>
        <dbReference type="ARBA" id="ARBA00022989"/>
    </source>
</evidence>
<gene>
    <name evidence="8" type="ORF">BSZ40_00010</name>
</gene>
<dbReference type="Pfam" id="PF07690">
    <property type="entry name" value="MFS_1"/>
    <property type="match status" value="1"/>
</dbReference>
<dbReference type="AlphaFoldDB" id="A0A1Q5PY67"/>
<dbReference type="InterPro" id="IPR036259">
    <property type="entry name" value="MFS_trans_sf"/>
</dbReference>
<evidence type="ECO:0000313" key="8">
    <source>
        <dbReference type="EMBL" id="OKL52553.1"/>
    </source>
</evidence>
<feature type="transmembrane region" description="Helical" evidence="6">
    <location>
        <begin position="49"/>
        <end position="70"/>
    </location>
</feature>
<organism evidence="8 9">
    <name type="scientific">Buchananella hordeovulneris</name>
    <dbReference type="NCBI Taxonomy" id="52770"/>
    <lineage>
        <taxon>Bacteria</taxon>
        <taxon>Bacillati</taxon>
        <taxon>Actinomycetota</taxon>
        <taxon>Actinomycetes</taxon>
        <taxon>Actinomycetales</taxon>
        <taxon>Actinomycetaceae</taxon>
        <taxon>Buchananella</taxon>
    </lineage>
</organism>
<feature type="transmembrane region" description="Helical" evidence="6">
    <location>
        <begin position="313"/>
        <end position="335"/>
    </location>
</feature>
<dbReference type="Proteomes" id="UP000185612">
    <property type="component" value="Unassembled WGS sequence"/>
</dbReference>
<dbReference type="Gene3D" id="1.20.1250.20">
    <property type="entry name" value="MFS general substrate transporter like domains"/>
    <property type="match status" value="1"/>
</dbReference>
<feature type="transmembrane region" description="Helical" evidence="6">
    <location>
        <begin position="82"/>
        <end position="101"/>
    </location>
</feature>
<protein>
    <recommendedName>
        <fullName evidence="7">Major facilitator superfamily (MFS) profile domain-containing protein</fullName>
    </recommendedName>
</protein>
<evidence type="ECO:0000256" key="6">
    <source>
        <dbReference type="SAM" id="Phobius"/>
    </source>
</evidence>
<dbReference type="EMBL" id="MQVS01000001">
    <property type="protein sequence ID" value="OKL52553.1"/>
    <property type="molecule type" value="Genomic_DNA"/>
</dbReference>
<evidence type="ECO:0000313" key="9">
    <source>
        <dbReference type="Proteomes" id="UP000185612"/>
    </source>
</evidence>
<evidence type="ECO:0000256" key="2">
    <source>
        <dbReference type="ARBA" id="ARBA00022475"/>
    </source>
</evidence>
<evidence type="ECO:0000256" key="1">
    <source>
        <dbReference type="ARBA" id="ARBA00004651"/>
    </source>
</evidence>
<feature type="transmembrane region" description="Helical" evidence="6">
    <location>
        <begin position="167"/>
        <end position="190"/>
    </location>
</feature>
<sequence>MMNEARTATTPGVGPDFLRLMYSQLASRLGWTMLAFVLPLQVLDQSGSVALAGLVGTATLAAGLVTALPSGVLVDSLPRVRLLRLSYFGMAGAAVATLLLVNRWQLVLPGIACALLGSIANNMSGPVTVAVIRETVPREELGKAFSIEQGRSRLVSLLGAPIGGALYGWWPALPFLTCVALQLIGLALAWRMRVRPNSGGRTALRPGHWADGVKFLLQQRRLLFIGVLGALANFSLYGVLYALTFGYRQQGTSAAAISLIEVAAGVTGMLAAFGSVRLLERLPVGRIAFLSASLIAGGLCLAAFVPWLGAAVIGFALCGAGLTPWNAALFGFLAASTPQELQGRVQTAIGMLAGLLTPLTPLLASALLTASGIGLAAGTFAILALAAAASQLLPLVRRIGFLRDYQS</sequence>
<keyword evidence="3 6" id="KW-0812">Transmembrane</keyword>
<evidence type="ECO:0000256" key="5">
    <source>
        <dbReference type="ARBA" id="ARBA00023136"/>
    </source>
</evidence>
<dbReference type="CDD" id="cd06173">
    <property type="entry name" value="MFS_MefA_like"/>
    <property type="match status" value="1"/>
</dbReference>
<feature type="transmembrane region" description="Helical" evidence="6">
    <location>
        <begin position="25"/>
        <end position="43"/>
    </location>
</feature>
<evidence type="ECO:0000256" key="3">
    <source>
        <dbReference type="ARBA" id="ARBA00022692"/>
    </source>
</evidence>
<dbReference type="GO" id="GO:0022857">
    <property type="term" value="F:transmembrane transporter activity"/>
    <property type="evidence" value="ECO:0007669"/>
    <property type="project" value="InterPro"/>
</dbReference>
<name>A0A1Q5PY67_9ACTO</name>
<dbReference type="PROSITE" id="PS50850">
    <property type="entry name" value="MFS"/>
    <property type="match status" value="1"/>
</dbReference>
<accession>A0A1Q5PY67</accession>
<proteinExistence type="predicted"/>
<feature type="transmembrane region" description="Helical" evidence="6">
    <location>
        <begin position="287"/>
        <end position="307"/>
    </location>
</feature>
<comment type="subcellular location">
    <subcellularLocation>
        <location evidence="1">Cell membrane</location>
        <topology evidence="1">Multi-pass membrane protein</topology>
    </subcellularLocation>
</comment>
<dbReference type="PANTHER" id="PTHR23513:SF11">
    <property type="entry name" value="STAPHYLOFERRIN A TRANSPORTER"/>
    <property type="match status" value="1"/>
</dbReference>
<feature type="transmembrane region" description="Helical" evidence="6">
    <location>
        <begin position="255"/>
        <end position="275"/>
    </location>
</feature>
<keyword evidence="9" id="KW-1185">Reference proteome</keyword>
<feature type="transmembrane region" description="Helical" evidence="6">
    <location>
        <begin position="347"/>
        <end position="367"/>
    </location>
</feature>
<dbReference type="PANTHER" id="PTHR23513">
    <property type="entry name" value="INTEGRAL MEMBRANE EFFLUX PROTEIN-RELATED"/>
    <property type="match status" value="1"/>
</dbReference>
<dbReference type="InParanoid" id="A0A1Q5PY67"/>
<keyword evidence="2" id="KW-1003">Cell membrane</keyword>
<evidence type="ECO:0000259" key="7">
    <source>
        <dbReference type="PROSITE" id="PS50850"/>
    </source>
</evidence>